<dbReference type="PANTHER" id="PTHR33677">
    <property type="entry name" value="TRANSCRIPTIONAL REPRESSOR FRMR-RELATED"/>
    <property type="match status" value="1"/>
</dbReference>
<name>A0A3B1DFC5_9ZZZZ</name>
<sequence length="94" mass="10845">MKQHPCHTKQIVALRRIEGQVRGLQKMIDEKRYCVDILTQITSVNAALLRVQDKILESHLKGCLTSALKGKSEIDREKKVSEIFDLLKRFRKNG</sequence>
<accession>A0A3B1DFC5</accession>
<protein>
    <recommendedName>
        <fullName evidence="2">Repressor CsoR of the copZA operon</fullName>
    </recommendedName>
</protein>
<dbReference type="CDD" id="cd10148">
    <property type="entry name" value="CsoR-like_DUF156"/>
    <property type="match status" value="1"/>
</dbReference>
<dbReference type="Pfam" id="PF02583">
    <property type="entry name" value="Trns_repr_metal"/>
    <property type="match status" value="1"/>
</dbReference>
<dbReference type="GO" id="GO:0046872">
    <property type="term" value="F:metal ion binding"/>
    <property type="evidence" value="ECO:0007669"/>
    <property type="project" value="InterPro"/>
</dbReference>
<dbReference type="EMBL" id="UOGJ01000064">
    <property type="protein sequence ID" value="VAX35543.1"/>
    <property type="molecule type" value="Genomic_DNA"/>
</dbReference>
<dbReference type="InterPro" id="IPR038390">
    <property type="entry name" value="Metal_Tscrpt_repr_sf"/>
</dbReference>
<dbReference type="GO" id="GO:0006355">
    <property type="term" value="P:regulation of DNA-templated transcription"/>
    <property type="evidence" value="ECO:0007669"/>
    <property type="project" value="InterPro"/>
</dbReference>
<dbReference type="GO" id="GO:0003677">
    <property type="term" value="F:DNA binding"/>
    <property type="evidence" value="ECO:0007669"/>
    <property type="project" value="InterPro"/>
</dbReference>
<evidence type="ECO:0008006" key="2">
    <source>
        <dbReference type="Google" id="ProtNLM"/>
    </source>
</evidence>
<evidence type="ECO:0000313" key="1">
    <source>
        <dbReference type="EMBL" id="VAX35543.1"/>
    </source>
</evidence>
<dbReference type="AlphaFoldDB" id="A0A3B1DFC5"/>
<gene>
    <name evidence="1" type="ORF">MNBD_UNCLBAC01-2154</name>
</gene>
<reference evidence="1" key="1">
    <citation type="submission" date="2018-06" db="EMBL/GenBank/DDBJ databases">
        <authorList>
            <person name="Zhirakovskaya E."/>
        </authorList>
    </citation>
    <scope>NUCLEOTIDE SEQUENCE</scope>
</reference>
<organism evidence="1">
    <name type="scientific">hydrothermal vent metagenome</name>
    <dbReference type="NCBI Taxonomy" id="652676"/>
    <lineage>
        <taxon>unclassified sequences</taxon>
        <taxon>metagenomes</taxon>
        <taxon>ecological metagenomes</taxon>
    </lineage>
</organism>
<dbReference type="InterPro" id="IPR003735">
    <property type="entry name" value="Metal_Tscrpt_repr"/>
</dbReference>
<dbReference type="Gene3D" id="1.20.58.1000">
    <property type="entry name" value="Metal-sensitive repressor, helix protomer"/>
    <property type="match status" value="1"/>
</dbReference>
<proteinExistence type="predicted"/>